<proteinExistence type="predicted"/>
<dbReference type="Pfam" id="PF06195">
    <property type="entry name" value="DUF996"/>
    <property type="match status" value="1"/>
</dbReference>
<feature type="transmembrane region" description="Helical" evidence="1">
    <location>
        <begin position="60"/>
        <end position="86"/>
    </location>
</feature>
<evidence type="ECO:0000313" key="2">
    <source>
        <dbReference type="EMBL" id="MCL7344615.1"/>
    </source>
</evidence>
<evidence type="ECO:0000256" key="1">
    <source>
        <dbReference type="SAM" id="Phobius"/>
    </source>
</evidence>
<keyword evidence="1" id="KW-0812">Transmembrane</keyword>
<comment type="caution">
    <text evidence="2">The sequence shown here is derived from an EMBL/GenBank/DDBJ whole genome shotgun (WGS) entry which is preliminary data.</text>
</comment>
<keyword evidence="1" id="KW-1133">Transmembrane helix</keyword>
<dbReference type="EMBL" id="JZWS02000017">
    <property type="protein sequence ID" value="MCL7344615.1"/>
    <property type="molecule type" value="Genomic_DNA"/>
</dbReference>
<sequence>MNHKSLGIIGSLFFAVTPFLNIFGVITSTIGAILLYLAMNIVYREYREEKLLKYFMLADSLFYISMIILSVGIFMAFGLKVFFVLIPSFSLYSLALLVYTYILSGIFYISSAVYFIKTFNSVTALSEIRTFSISAYLIGISGLMLFTVVLGSIGLVLSLIAWILVGISFSQMK</sequence>
<feature type="transmembrane region" description="Helical" evidence="1">
    <location>
        <begin position="136"/>
        <end position="165"/>
    </location>
</feature>
<accession>A0AAE3K274</accession>
<reference evidence="2" key="1">
    <citation type="submission" date="2022-05" db="EMBL/GenBank/DDBJ databases">
        <title>Metagenome Sequencing of an Archaeal-Dominated Microbial Community from a Hot Spring at the Los Azufres Geothermal Field, Mexico.</title>
        <authorList>
            <person name="Marin-Paredes R."/>
            <person name="Martinez-Romero E."/>
            <person name="Servin-Garciduenas L.E."/>
        </authorList>
    </citation>
    <scope>NUCLEOTIDE SEQUENCE</scope>
    <source>
        <strain evidence="2">AZ1-454</strain>
    </source>
</reference>
<feature type="transmembrane region" description="Helical" evidence="1">
    <location>
        <begin position="92"/>
        <end position="116"/>
    </location>
</feature>
<protein>
    <submittedName>
        <fullName evidence="2">DUF996 domain-containing protein</fullName>
    </submittedName>
</protein>
<dbReference type="InterPro" id="IPR010397">
    <property type="entry name" value="DUF996"/>
</dbReference>
<gene>
    <name evidence="2" type="ORF">TQ35_008595</name>
</gene>
<keyword evidence="1" id="KW-0472">Membrane</keyword>
<organism evidence="2">
    <name type="scientific">Candidatus Aramenus sulfurataquae</name>
    <dbReference type="NCBI Taxonomy" id="1326980"/>
    <lineage>
        <taxon>Archaea</taxon>
        <taxon>Thermoproteota</taxon>
        <taxon>Thermoprotei</taxon>
        <taxon>Sulfolobales</taxon>
        <taxon>Sulfolobaceae</taxon>
        <taxon>Candidatus Aramenus</taxon>
    </lineage>
</organism>
<name>A0AAE3K274_9CREN</name>
<feature type="transmembrane region" description="Helical" evidence="1">
    <location>
        <begin position="12"/>
        <end position="39"/>
    </location>
</feature>
<dbReference type="AlphaFoldDB" id="A0AAE3K274"/>